<feature type="domain" description="Peptidase M56" evidence="1">
    <location>
        <begin position="8"/>
        <end position="129"/>
    </location>
</feature>
<dbReference type="Pfam" id="PF05569">
    <property type="entry name" value="Peptidase_M56"/>
    <property type="match status" value="1"/>
</dbReference>
<evidence type="ECO:0000313" key="2">
    <source>
        <dbReference type="EMBL" id="SVB09547.1"/>
    </source>
</evidence>
<dbReference type="PANTHER" id="PTHR34978:SF3">
    <property type="entry name" value="SLR0241 PROTEIN"/>
    <property type="match status" value="1"/>
</dbReference>
<accession>A0A382B8I9</accession>
<dbReference type="InterPro" id="IPR052173">
    <property type="entry name" value="Beta-lactam_resp_regulator"/>
</dbReference>
<gene>
    <name evidence="2" type="ORF">METZ01_LOCUS162401</name>
</gene>
<dbReference type="EMBL" id="UINC01028486">
    <property type="protein sequence ID" value="SVB09547.1"/>
    <property type="molecule type" value="Genomic_DNA"/>
</dbReference>
<dbReference type="CDD" id="cd07326">
    <property type="entry name" value="M56_BlaR1_MecR1_like"/>
    <property type="match status" value="1"/>
</dbReference>
<proteinExistence type="predicted"/>
<dbReference type="PANTHER" id="PTHR34978">
    <property type="entry name" value="POSSIBLE SENSOR-TRANSDUCER PROTEIN BLAR"/>
    <property type="match status" value="1"/>
</dbReference>
<reference evidence="2" key="1">
    <citation type="submission" date="2018-05" db="EMBL/GenBank/DDBJ databases">
        <authorList>
            <person name="Lanie J.A."/>
            <person name="Ng W.-L."/>
            <person name="Kazmierczak K.M."/>
            <person name="Andrzejewski T.M."/>
            <person name="Davidsen T.M."/>
            <person name="Wayne K.J."/>
            <person name="Tettelin H."/>
            <person name="Glass J.I."/>
            <person name="Rusch D."/>
            <person name="Podicherti R."/>
            <person name="Tsui H.-C.T."/>
            <person name="Winkler M.E."/>
        </authorList>
    </citation>
    <scope>NUCLEOTIDE SEQUENCE</scope>
</reference>
<name>A0A382B8I9_9ZZZZ</name>
<protein>
    <recommendedName>
        <fullName evidence="1">Peptidase M56 domain-containing protein</fullName>
    </recommendedName>
</protein>
<dbReference type="InterPro" id="IPR008756">
    <property type="entry name" value="Peptidase_M56"/>
</dbReference>
<organism evidence="2">
    <name type="scientific">marine metagenome</name>
    <dbReference type="NCBI Taxonomy" id="408172"/>
    <lineage>
        <taxon>unclassified sequences</taxon>
        <taxon>metagenomes</taxon>
        <taxon>ecological metagenomes</taxon>
    </lineage>
</organism>
<dbReference type="Gene3D" id="3.30.2010.10">
    <property type="entry name" value="Metalloproteases ('zincins'), catalytic domain"/>
    <property type="match status" value="1"/>
</dbReference>
<evidence type="ECO:0000259" key="1">
    <source>
        <dbReference type="Pfam" id="PF05569"/>
    </source>
</evidence>
<feature type="non-terminal residue" evidence="2">
    <location>
        <position position="1"/>
    </location>
</feature>
<dbReference type="AlphaFoldDB" id="A0A382B8I9"/>
<sequence length="193" mass="22176">NDTICWAFSAGVFLPKIYLSTGLIQLMTVEEIQAVLRHEVYHCRQFDTLRNLIINFLSDSMFFLPVFRNLKRNFQVSSEKAADRFAILCGSSPLELSKALIKLFRVRNQIQKTIFVAINQGDLTDRIETLISNNETEKESKFTFSLAFSFALAISIFAGNPFGEEWPIPNEKECEMQVCNLNYQPCYEKGNDH</sequence>